<keyword evidence="5" id="KW-0560">Oxidoreductase</keyword>
<dbReference type="InterPro" id="IPR000415">
    <property type="entry name" value="Nitroreductase-like"/>
</dbReference>
<comment type="caution">
    <text evidence="7">The sequence shown here is derived from an EMBL/GenBank/DDBJ whole genome shotgun (WGS) entry which is preliminary data.</text>
</comment>
<evidence type="ECO:0000256" key="4">
    <source>
        <dbReference type="ARBA" id="ARBA00022643"/>
    </source>
</evidence>
<dbReference type="InterPro" id="IPR029479">
    <property type="entry name" value="Nitroreductase"/>
</dbReference>
<keyword evidence="4" id="KW-0288">FMN</keyword>
<dbReference type="GO" id="GO:0016491">
    <property type="term" value="F:oxidoreductase activity"/>
    <property type="evidence" value="ECO:0007669"/>
    <property type="project" value="UniProtKB-KW"/>
</dbReference>
<organism evidence="7">
    <name type="scientific">marine sediment metagenome</name>
    <dbReference type="NCBI Taxonomy" id="412755"/>
    <lineage>
        <taxon>unclassified sequences</taxon>
        <taxon>metagenomes</taxon>
        <taxon>ecological metagenomes</taxon>
    </lineage>
</organism>
<dbReference type="SUPFAM" id="SSF55469">
    <property type="entry name" value="FMN-dependent nitroreductase-like"/>
    <property type="match status" value="1"/>
</dbReference>
<comment type="similarity">
    <text evidence="2">Belongs to the nitroreductase family.</text>
</comment>
<dbReference type="Gene3D" id="3.40.109.10">
    <property type="entry name" value="NADH Oxidase"/>
    <property type="match status" value="1"/>
</dbReference>
<dbReference type="AlphaFoldDB" id="A0A0F9YE59"/>
<dbReference type="PANTHER" id="PTHR43673:SF2">
    <property type="entry name" value="NITROREDUCTASE"/>
    <property type="match status" value="1"/>
</dbReference>
<dbReference type="PANTHER" id="PTHR43673">
    <property type="entry name" value="NAD(P)H NITROREDUCTASE YDGI-RELATED"/>
    <property type="match status" value="1"/>
</dbReference>
<keyword evidence="3" id="KW-0285">Flavoprotein</keyword>
<sequence>MENEALKNILTRHSIREFTGNEVKKEDLLTILKAAMSAPSAVNQQPWSFVVVTKRETLDALCEKLPYAKMLSKAGAAIVVCGLPDKSKLLNLVLKVVIKSLLKDFWVQDCSAASENILLAAHALGYGAVWTAIFPAEALVKNVQKILGVPEYVIPLNVIPIGVPVKKNQPPKDKFKENNIHWEKW</sequence>
<protein>
    <recommendedName>
        <fullName evidence="6">Nitroreductase domain-containing protein</fullName>
    </recommendedName>
</protein>
<comment type="cofactor">
    <cofactor evidence="1">
        <name>FMN</name>
        <dbReference type="ChEBI" id="CHEBI:58210"/>
    </cofactor>
</comment>
<proteinExistence type="inferred from homology"/>
<accession>A0A0F9YE59</accession>
<feature type="domain" description="Nitroreductase" evidence="6">
    <location>
        <begin position="9"/>
        <end position="161"/>
    </location>
</feature>
<evidence type="ECO:0000313" key="7">
    <source>
        <dbReference type="EMBL" id="KKO02759.1"/>
    </source>
</evidence>
<evidence type="ECO:0000256" key="3">
    <source>
        <dbReference type="ARBA" id="ARBA00022630"/>
    </source>
</evidence>
<gene>
    <name evidence="7" type="ORF">LCGC14_0102080</name>
</gene>
<dbReference type="Pfam" id="PF00881">
    <property type="entry name" value="Nitroreductase"/>
    <property type="match status" value="1"/>
</dbReference>
<dbReference type="CDD" id="cd02150">
    <property type="entry name" value="nitroreductase"/>
    <property type="match status" value="1"/>
</dbReference>
<evidence type="ECO:0000256" key="1">
    <source>
        <dbReference type="ARBA" id="ARBA00001917"/>
    </source>
</evidence>
<dbReference type="EMBL" id="LAZR01000029">
    <property type="protein sequence ID" value="KKO02759.1"/>
    <property type="molecule type" value="Genomic_DNA"/>
</dbReference>
<evidence type="ECO:0000259" key="6">
    <source>
        <dbReference type="Pfam" id="PF00881"/>
    </source>
</evidence>
<evidence type="ECO:0000256" key="2">
    <source>
        <dbReference type="ARBA" id="ARBA00007118"/>
    </source>
</evidence>
<reference evidence="7" key="1">
    <citation type="journal article" date="2015" name="Nature">
        <title>Complex archaea that bridge the gap between prokaryotes and eukaryotes.</title>
        <authorList>
            <person name="Spang A."/>
            <person name="Saw J.H."/>
            <person name="Jorgensen S.L."/>
            <person name="Zaremba-Niedzwiedzka K."/>
            <person name="Martijn J."/>
            <person name="Lind A.E."/>
            <person name="van Eijk R."/>
            <person name="Schleper C."/>
            <person name="Guy L."/>
            <person name="Ettema T.J."/>
        </authorList>
    </citation>
    <scope>NUCLEOTIDE SEQUENCE</scope>
</reference>
<name>A0A0F9YE59_9ZZZZ</name>
<evidence type="ECO:0000256" key="5">
    <source>
        <dbReference type="ARBA" id="ARBA00023002"/>
    </source>
</evidence>